<dbReference type="RefSeq" id="WP_176514187.1">
    <property type="nucleotide sequence ID" value="NZ_CP060529.1"/>
</dbReference>
<sequence length="462" mass="50662">MSIVHDQAMHYIYQQVLERLLSHMSQAQRASLQLLIQRLLVAAGGPEYIGTFRLLVMQGGDRRSARLLAILRAAQLSIALRAPVTFQLRVVVVCVPGVSSALIEHHEQSFNALFMHDDVRVQLQTLEAGVITPFSRPAAVAAEHWNLSRDAMLLFGHLVDARPEAVLGSRVQLELAAALRLALEGQPWADALVTAMPLRQRRRYLAWARRGLRLAGEAGSATLHHCMATLADRLGQLHAVAGSPLDEPGTLGCEPLAQVPLRVIALDDLLPQLLGDGELDQMMGCFEPSRETLPLAALLDPLALAQLHELRAQCSKQATPRQTLHLVCHKGVSMQHSPQQVRFANAYGINPIQLTCMLHSPFADQGKGLERFLQCCHRDMLVALPYLHRALQGKPCPEAVKDWLVSTSGLTLVQLRAIYAGRLHRSARRLLANLARRDVHLAWLAPAPETGALACKGHADGA</sequence>
<organism evidence="1 2">
    <name type="scientific">Pseudomonas putida</name>
    <name type="common">Arthrobacter siderocapsulatus</name>
    <dbReference type="NCBI Taxonomy" id="303"/>
    <lineage>
        <taxon>Bacteria</taxon>
        <taxon>Pseudomonadati</taxon>
        <taxon>Pseudomonadota</taxon>
        <taxon>Gammaproteobacteria</taxon>
        <taxon>Pseudomonadales</taxon>
        <taxon>Pseudomonadaceae</taxon>
        <taxon>Pseudomonas</taxon>
    </lineage>
</organism>
<dbReference type="Proteomes" id="UP000553948">
    <property type="component" value="Unassembled WGS sequence"/>
</dbReference>
<name>A0A7W2QHZ6_PSEPU</name>
<proteinExistence type="predicted"/>
<reference evidence="1 2" key="1">
    <citation type="submission" date="2020-07" db="EMBL/GenBank/DDBJ databases">
        <title>Diversity of carbapenemase encoding genes among Pseudomonas putida group clinical isolates in a tertiary Brazilian hospital.</title>
        <authorList>
            <person name="Alberto-Lei F."/>
            <person name="Nodari C.S."/>
            <person name="Streling A.P."/>
            <person name="Paulino J.T."/>
            <person name="Bessa-Neto F.O."/>
            <person name="Cayo R."/>
            <person name="Gales A.C."/>
        </authorList>
    </citation>
    <scope>NUCLEOTIDE SEQUENCE [LARGE SCALE GENOMIC DNA]</scope>
    <source>
        <strain evidence="1 2">12464</strain>
    </source>
</reference>
<accession>A0A7W2QHZ6</accession>
<gene>
    <name evidence="1" type="ORF">H4C47_05910</name>
</gene>
<protein>
    <submittedName>
        <fullName evidence="1">Uncharacterized protein</fullName>
    </submittedName>
</protein>
<dbReference type="EMBL" id="JACGDG010000004">
    <property type="protein sequence ID" value="MBA6115257.1"/>
    <property type="molecule type" value="Genomic_DNA"/>
</dbReference>
<dbReference type="AlphaFoldDB" id="A0A7W2QHZ6"/>
<comment type="caution">
    <text evidence="1">The sequence shown here is derived from an EMBL/GenBank/DDBJ whole genome shotgun (WGS) entry which is preliminary data.</text>
</comment>
<evidence type="ECO:0000313" key="1">
    <source>
        <dbReference type="EMBL" id="MBA6115257.1"/>
    </source>
</evidence>
<evidence type="ECO:0000313" key="2">
    <source>
        <dbReference type="Proteomes" id="UP000553948"/>
    </source>
</evidence>